<evidence type="ECO:0000313" key="1">
    <source>
        <dbReference type="EMBL" id="KJD44183.1"/>
    </source>
</evidence>
<dbReference type="AlphaFoldDB" id="A0A0D7WZN4"/>
<dbReference type="InterPro" id="IPR010843">
    <property type="entry name" value="Uncharacterised_AroM"/>
</dbReference>
<protein>
    <submittedName>
        <fullName evidence="1">AroM protein</fullName>
    </submittedName>
</protein>
<dbReference type="EMBL" id="JTHP01000040">
    <property type="protein sequence ID" value="KJD44183.1"/>
    <property type="molecule type" value="Genomic_DNA"/>
</dbReference>
<dbReference type="RefSeq" id="WP_044647506.1">
    <property type="nucleotide sequence ID" value="NZ_JTHP01000040.1"/>
</dbReference>
<organism evidence="1 2">
    <name type="scientific">Paenibacillus terrae</name>
    <dbReference type="NCBI Taxonomy" id="159743"/>
    <lineage>
        <taxon>Bacteria</taxon>
        <taxon>Bacillati</taxon>
        <taxon>Bacillota</taxon>
        <taxon>Bacilli</taxon>
        <taxon>Bacillales</taxon>
        <taxon>Paenibacillaceae</taxon>
        <taxon>Paenibacillus</taxon>
    </lineage>
</organism>
<comment type="caution">
    <text evidence="1">The sequence shown here is derived from an EMBL/GenBank/DDBJ whole genome shotgun (WGS) entry which is preliminary data.</text>
</comment>
<evidence type="ECO:0000313" key="2">
    <source>
        <dbReference type="Proteomes" id="UP000032534"/>
    </source>
</evidence>
<dbReference type="Proteomes" id="UP000032534">
    <property type="component" value="Unassembled WGS sequence"/>
</dbReference>
<sequence length="223" mass="24277">MDKLGMITIGQAPRTDVAPIVERALEGRAELVQAGALDGLSFAYIQEHLTPSPGEYVLTSRLTTGESVVISREKIQPLLQEKITRMEEQGIRTILLLCTGVFPGLHTRTAFLIEPDHVLPPVIKAMSGGRRVGLIGPLEEQKDNLKLKFNPHGMNPGFAAASPYSSSEEEFRQAAGQFKDQADLIVLDCMGYTDVHRELAARYAGVPVVLSNALIGKLVSEMV</sequence>
<dbReference type="PATRIC" id="fig|159743.3.peg.4103"/>
<dbReference type="NCBIfam" id="NF007788">
    <property type="entry name" value="PRK10481.1"/>
    <property type="match status" value="1"/>
</dbReference>
<proteinExistence type="predicted"/>
<reference evidence="1 2" key="1">
    <citation type="submission" date="2014-11" db="EMBL/GenBank/DDBJ databases">
        <title>Draft Genome Sequences of Paenibacillus polymyxa NRRL B-30509 and Paenibacillus terrae NRRL B-30644, Strains from a Poultry Environment that Produce Tridecaptin A and Paenicidins.</title>
        <authorList>
            <person name="van Belkum M.J."/>
            <person name="Lohans C.T."/>
            <person name="Vederas J.C."/>
        </authorList>
    </citation>
    <scope>NUCLEOTIDE SEQUENCE [LARGE SCALE GENOMIC DNA]</scope>
    <source>
        <strain evidence="1 2">NRRL B-30644</strain>
    </source>
</reference>
<gene>
    <name evidence="1" type="ORF">QD47_18445</name>
</gene>
<dbReference type="OrthoDB" id="9798683at2"/>
<dbReference type="Pfam" id="PF07302">
    <property type="entry name" value="AroM"/>
    <property type="match status" value="1"/>
</dbReference>
<keyword evidence="2" id="KW-1185">Reference proteome</keyword>
<accession>A0A0D7WZN4</accession>
<name>A0A0D7WZN4_9BACL</name>